<dbReference type="Proteomes" id="UP000095283">
    <property type="component" value="Unplaced"/>
</dbReference>
<evidence type="ECO:0000313" key="1">
    <source>
        <dbReference type="Proteomes" id="UP000095283"/>
    </source>
</evidence>
<organism evidence="1 2">
    <name type="scientific">Heterorhabditis bacteriophora</name>
    <name type="common">Entomopathogenic nematode worm</name>
    <dbReference type="NCBI Taxonomy" id="37862"/>
    <lineage>
        <taxon>Eukaryota</taxon>
        <taxon>Metazoa</taxon>
        <taxon>Ecdysozoa</taxon>
        <taxon>Nematoda</taxon>
        <taxon>Chromadorea</taxon>
        <taxon>Rhabditida</taxon>
        <taxon>Rhabditina</taxon>
        <taxon>Rhabditomorpha</taxon>
        <taxon>Strongyloidea</taxon>
        <taxon>Heterorhabditidae</taxon>
        <taxon>Heterorhabditis</taxon>
    </lineage>
</organism>
<dbReference type="GO" id="GO:0003676">
    <property type="term" value="F:nucleic acid binding"/>
    <property type="evidence" value="ECO:0007669"/>
    <property type="project" value="InterPro"/>
</dbReference>
<dbReference type="InterPro" id="IPR036397">
    <property type="entry name" value="RNaseH_sf"/>
</dbReference>
<sequence>MGRASTLRLHERGQIKALSTAGYTVKRIADVVKRSRKATKDVLRVGFTFQQDNATIHATRSTETWLEENDVATLDCPSRSPDLSPMENL</sequence>
<reference evidence="2" key="1">
    <citation type="submission" date="2016-11" db="UniProtKB">
        <authorList>
            <consortium name="WormBaseParasite"/>
        </authorList>
    </citation>
    <scope>IDENTIFICATION</scope>
</reference>
<dbReference type="AlphaFoldDB" id="A0A1I7X4T9"/>
<dbReference type="Gene3D" id="3.30.420.10">
    <property type="entry name" value="Ribonuclease H-like superfamily/Ribonuclease H"/>
    <property type="match status" value="1"/>
</dbReference>
<accession>A0A1I7X4T9</accession>
<protein>
    <submittedName>
        <fullName evidence="2">Mariner Mos1 transposase</fullName>
    </submittedName>
</protein>
<keyword evidence="1" id="KW-1185">Reference proteome</keyword>
<name>A0A1I7X4T9_HETBA</name>
<dbReference type="WBParaSite" id="Hba_12479">
    <property type="protein sequence ID" value="Hba_12479"/>
    <property type="gene ID" value="Hba_12479"/>
</dbReference>
<proteinExistence type="predicted"/>
<evidence type="ECO:0000313" key="2">
    <source>
        <dbReference type="WBParaSite" id="Hba_12479"/>
    </source>
</evidence>